<organism evidence="1 2">
    <name type="scientific">Protopolystoma xenopodis</name>
    <dbReference type="NCBI Taxonomy" id="117903"/>
    <lineage>
        <taxon>Eukaryota</taxon>
        <taxon>Metazoa</taxon>
        <taxon>Spiralia</taxon>
        <taxon>Lophotrochozoa</taxon>
        <taxon>Platyhelminthes</taxon>
        <taxon>Monogenea</taxon>
        <taxon>Polyopisthocotylea</taxon>
        <taxon>Polystomatidea</taxon>
        <taxon>Polystomatidae</taxon>
        <taxon>Protopolystoma</taxon>
    </lineage>
</organism>
<gene>
    <name evidence="1" type="ORF">PXEA_LOCUS4127</name>
</gene>
<dbReference type="Proteomes" id="UP000784294">
    <property type="component" value="Unassembled WGS sequence"/>
</dbReference>
<protein>
    <submittedName>
        <fullName evidence="1">Uncharacterized protein</fullName>
    </submittedName>
</protein>
<dbReference type="AlphaFoldDB" id="A0A448WFW2"/>
<evidence type="ECO:0000313" key="1">
    <source>
        <dbReference type="EMBL" id="VEL10687.1"/>
    </source>
</evidence>
<comment type="caution">
    <text evidence="1">The sequence shown here is derived from an EMBL/GenBank/DDBJ whole genome shotgun (WGS) entry which is preliminary data.</text>
</comment>
<accession>A0A448WFW2</accession>
<dbReference type="EMBL" id="CAAALY010009696">
    <property type="protein sequence ID" value="VEL10687.1"/>
    <property type="molecule type" value="Genomic_DNA"/>
</dbReference>
<evidence type="ECO:0000313" key="2">
    <source>
        <dbReference type="Proteomes" id="UP000784294"/>
    </source>
</evidence>
<name>A0A448WFW2_9PLAT</name>
<proteinExistence type="predicted"/>
<reference evidence="1" key="1">
    <citation type="submission" date="2018-11" db="EMBL/GenBank/DDBJ databases">
        <authorList>
            <consortium name="Pathogen Informatics"/>
        </authorList>
    </citation>
    <scope>NUCLEOTIDE SEQUENCE</scope>
</reference>
<keyword evidence="2" id="KW-1185">Reference proteome</keyword>
<sequence>MTPRLWRVVVVATSWAEPVPKWLLPMKPDMAEDMGTWEVTACHDGLKRTLTYLSDEMHSPGNRKSSCLTLNDYPFITESLRV</sequence>